<dbReference type="InterPro" id="IPR034904">
    <property type="entry name" value="FSCA_dom_sf"/>
</dbReference>
<name>H5UVX1_9MICO</name>
<evidence type="ECO:0000259" key="3">
    <source>
        <dbReference type="Pfam" id="PF01106"/>
    </source>
</evidence>
<evidence type="ECO:0000313" key="5">
    <source>
        <dbReference type="Proteomes" id="UP000004367"/>
    </source>
</evidence>
<keyword evidence="5" id="KW-1185">Reference proteome</keyword>
<dbReference type="STRING" id="1089455.MOPEL_135_01170"/>
<proteinExistence type="predicted"/>
<comment type="caution">
    <text evidence="4">The sequence shown here is derived from an EMBL/GenBank/DDBJ whole genome shotgun (WGS) entry which is preliminary data.</text>
</comment>
<dbReference type="Gene3D" id="3.30.300.130">
    <property type="entry name" value="Fe-S cluster assembly (FSCA)"/>
    <property type="match status" value="1"/>
</dbReference>
<feature type="domain" description="NIF system FeS cluster assembly NifU C-terminal" evidence="3">
    <location>
        <begin position="183"/>
        <end position="237"/>
    </location>
</feature>
<dbReference type="Pfam" id="PF01106">
    <property type="entry name" value="NifU"/>
    <property type="match status" value="1"/>
</dbReference>
<evidence type="ECO:0000256" key="2">
    <source>
        <dbReference type="SAM" id="MobiDB-lite"/>
    </source>
</evidence>
<dbReference type="AlphaFoldDB" id="H5UVX1"/>
<accession>H5UVX1</accession>
<organism evidence="4 5">
    <name type="scientific">Mobilicoccus pelagius NBRC 104925</name>
    <dbReference type="NCBI Taxonomy" id="1089455"/>
    <lineage>
        <taxon>Bacteria</taxon>
        <taxon>Bacillati</taxon>
        <taxon>Actinomycetota</taxon>
        <taxon>Actinomycetes</taxon>
        <taxon>Micrococcales</taxon>
        <taxon>Dermatophilaceae</taxon>
        <taxon>Mobilicoccus</taxon>
    </lineage>
</organism>
<dbReference type="SUPFAM" id="SSF117916">
    <property type="entry name" value="Fe-S cluster assembly (FSCA) domain-like"/>
    <property type="match status" value="1"/>
</dbReference>
<dbReference type="RefSeq" id="WP_009483722.1">
    <property type="nucleotide sequence ID" value="NZ_BAFE01000094.1"/>
</dbReference>
<gene>
    <name evidence="4" type="ORF">MOPEL_135_01170</name>
</gene>
<evidence type="ECO:0000313" key="4">
    <source>
        <dbReference type="EMBL" id="GAB49879.1"/>
    </source>
</evidence>
<reference evidence="4 5" key="1">
    <citation type="submission" date="2012-02" db="EMBL/GenBank/DDBJ databases">
        <title>Whole genome shotgun sequence of Mobilicoccus pelagius NBRC 104925.</title>
        <authorList>
            <person name="Yoshida Y."/>
            <person name="Hosoyama A."/>
            <person name="Tsuchikane K."/>
            <person name="Katsumata H."/>
            <person name="Yamazaki S."/>
            <person name="Fujita N."/>
        </authorList>
    </citation>
    <scope>NUCLEOTIDE SEQUENCE [LARGE SCALE GENOMIC DNA]</scope>
    <source>
        <strain evidence="4 5">NBRC 104925</strain>
    </source>
</reference>
<sequence length="241" mass="24455">MRFRRRAADPAFGSADGPRGTAPATAARDSCACAGGVASAVPASRTAPEEATPQDGASGTDVPTGGVVAVHPEAVEGDPSALRWVVPPGLLTARGRVTSAPPPLDAFLAGGDVAEVEAASDAVTIRLAPGRSWRELGPRVRTALGEALRDPQGWVATQGHIEGPDAALTEAAAAAIAGEAGDYVRSHGGHIELVAAHDGRVDVRLTGACGHCAAATATLRFRVEAAVRQAYPDLVEVRQVS</sequence>
<dbReference type="eggNOG" id="COG0694">
    <property type="taxonomic scope" value="Bacteria"/>
</dbReference>
<dbReference type="GO" id="GO:0016226">
    <property type="term" value="P:iron-sulfur cluster assembly"/>
    <property type="evidence" value="ECO:0007669"/>
    <property type="project" value="InterPro"/>
</dbReference>
<dbReference type="InterPro" id="IPR001075">
    <property type="entry name" value="NIF_FeS_clus_asmbl_NifU_C"/>
</dbReference>
<protein>
    <recommendedName>
        <fullName evidence="3">NIF system FeS cluster assembly NifU C-terminal domain-containing protein</fullName>
    </recommendedName>
</protein>
<dbReference type="Proteomes" id="UP000004367">
    <property type="component" value="Unassembled WGS sequence"/>
</dbReference>
<evidence type="ECO:0000256" key="1">
    <source>
        <dbReference type="ARBA" id="ARBA00049958"/>
    </source>
</evidence>
<dbReference type="EMBL" id="BAFE01000094">
    <property type="protein sequence ID" value="GAB49879.1"/>
    <property type="molecule type" value="Genomic_DNA"/>
</dbReference>
<feature type="region of interest" description="Disordered" evidence="2">
    <location>
        <begin position="1"/>
        <end position="66"/>
    </location>
</feature>
<dbReference type="GO" id="GO:0051536">
    <property type="term" value="F:iron-sulfur cluster binding"/>
    <property type="evidence" value="ECO:0007669"/>
    <property type="project" value="InterPro"/>
</dbReference>
<comment type="function">
    <text evidence="1">May be involved in the formation or repair of [Fe-S] clusters present in iron-sulfur proteins.</text>
</comment>
<dbReference type="GO" id="GO:0005506">
    <property type="term" value="F:iron ion binding"/>
    <property type="evidence" value="ECO:0007669"/>
    <property type="project" value="InterPro"/>
</dbReference>